<evidence type="ECO:0000313" key="2">
    <source>
        <dbReference type="EMBL" id="PLW41190.1"/>
    </source>
</evidence>
<name>A0A2N5UTU5_9BASI</name>
<sequence length="103" mass="11517">MLSTASRPIGDKDNLPKRHTAWPNLQPQNIEAARGSNPHQKYQAAGLGYYCRWIRLGNYRHGIDLRDLPRHTTASAARLLPASGPRTDEGRVTTPPRAEAHRV</sequence>
<reference evidence="2 3" key="1">
    <citation type="submission" date="2017-11" db="EMBL/GenBank/DDBJ databases">
        <title>De novo assembly and phasing of dikaryotic genomes from two isolates of Puccinia coronata f. sp. avenae, the causal agent of oat crown rust.</title>
        <authorList>
            <person name="Miller M.E."/>
            <person name="Zhang Y."/>
            <person name="Omidvar V."/>
            <person name="Sperschneider J."/>
            <person name="Schwessinger B."/>
            <person name="Raley C."/>
            <person name="Palmer J.M."/>
            <person name="Garnica D."/>
            <person name="Upadhyaya N."/>
            <person name="Rathjen J."/>
            <person name="Taylor J.M."/>
            <person name="Park R.F."/>
            <person name="Dodds P.N."/>
            <person name="Hirsch C.D."/>
            <person name="Kianian S.F."/>
            <person name="Figueroa M."/>
        </authorList>
    </citation>
    <scope>NUCLEOTIDE SEQUENCE [LARGE SCALE GENOMIC DNA]</scope>
    <source>
        <strain evidence="2">12SD80</strain>
    </source>
</reference>
<accession>A0A2N5UTU5</accession>
<dbReference type="AlphaFoldDB" id="A0A2N5UTU5"/>
<evidence type="ECO:0000313" key="3">
    <source>
        <dbReference type="Proteomes" id="UP000235392"/>
    </source>
</evidence>
<dbReference type="EMBL" id="PGCI01000092">
    <property type="protein sequence ID" value="PLW41190.1"/>
    <property type="molecule type" value="Genomic_DNA"/>
</dbReference>
<proteinExistence type="predicted"/>
<evidence type="ECO:0000256" key="1">
    <source>
        <dbReference type="SAM" id="MobiDB-lite"/>
    </source>
</evidence>
<feature type="region of interest" description="Disordered" evidence="1">
    <location>
        <begin position="1"/>
        <end position="23"/>
    </location>
</feature>
<gene>
    <name evidence="2" type="ORF">PCASD_10151</name>
</gene>
<feature type="region of interest" description="Disordered" evidence="1">
    <location>
        <begin position="76"/>
        <end position="103"/>
    </location>
</feature>
<protein>
    <submittedName>
        <fullName evidence="2">Uncharacterized protein</fullName>
    </submittedName>
</protein>
<dbReference type="Proteomes" id="UP000235392">
    <property type="component" value="Unassembled WGS sequence"/>
</dbReference>
<organism evidence="2 3">
    <name type="scientific">Puccinia coronata f. sp. avenae</name>
    <dbReference type="NCBI Taxonomy" id="200324"/>
    <lineage>
        <taxon>Eukaryota</taxon>
        <taxon>Fungi</taxon>
        <taxon>Dikarya</taxon>
        <taxon>Basidiomycota</taxon>
        <taxon>Pucciniomycotina</taxon>
        <taxon>Pucciniomycetes</taxon>
        <taxon>Pucciniales</taxon>
        <taxon>Pucciniaceae</taxon>
        <taxon>Puccinia</taxon>
    </lineage>
</organism>
<comment type="caution">
    <text evidence="2">The sequence shown here is derived from an EMBL/GenBank/DDBJ whole genome shotgun (WGS) entry which is preliminary data.</text>
</comment>